<dbReference type="Gene3D" id="1.10.260.40">
    <property type="entry name" value="lambda repressor-like DNA-binding domains"/>
    <property type="match status" value="1"/>
</dbReference>
<dbReference type="InterPro" id="IPR001387">
    <property type="entry name" value="Cro/C1-type_HTH"/>
</dbReference>
<dbReference type="SMART" id="SM00530">
    <property type="entry name" value="HTH_XRE"/>
    <property type="match status" value="1"/>
</dbReference>
<reference evidence="3 5" key="2">
    <citation type="submission" date="2016-10" db="EMBL/GenBank/DDBJ databases">
        <authorList>
            <person name="de Groot N.N."/>
        </authorList>
    </citation>
    <scope>NUCLEOTIDE SEQUENCE [LARGE SCALE GENOMIC DNA]</scope>
    <source>
        <strain evidence="3 5">DSM 381</strain>
    </source>
</reference>
<name>A0A1I4EVV2_9GAMM</name>
<protein>
    <submittedName>
        <fullName evidence="3">Helix-turn-helix</fullName>
    </submittedName>
</protein>
<dbReference type="GO" id="GO:0003677">
    <property type="term" value="F:DNA binding"/>
    <property type="evidence" value="ECO:0007669"/>
    <property type="project" value="InterPro"/>
</dbReference>
<gene>
    <name evidence="2" type="ORF">SAMN04244571_03151</name>
    <name evidence="3" type="ORF">SAMN04244574_03097</name>
</gene>
<reference evidence="2 4" key="1">
    <citation type="submission" date="2016-10" db="EMBL/GenBank/DDBJ databases">
        <authorList>
            <person name="Varghese N."/>
            <person name="Submissions S."/>
        </authorList>
    </citation>
    <scope>NUCLEOTIDE SEQUENCE [LARGE SCALE GENOMIC DNA]</scope>
    <source>
        <strain evidence="2 4">DSM 282</strain>
    </source>
</reference>
<dbReference type="Pfam" id="PF01381">
    <property type="entry name" value="HTH_3"/>
    <property type="match status" value="1"/>
</dbReference>
<sequence>MTEKKREITDWEKAECTALKAKLDAFNAGKSRKDSLSQGKIADALEISQGAVSSYLNGYNALNARVAGLMAKMIGIPVETFSPRLAAEIARIAQADPAVPTHTDTAPVGMNMAALQRLKGKVTPRSLEALQRIEKAALQGLLKEADLVVLEGIAARLEELNTKQP</sequence>
<proteinExistence type="predicted"/>
<evidence type="ECO:0000313" key="3">
    <source>
        <dbReference type="EMBL" id="SFL09832.1"/>
    </source>
</evidence>
<evidence type="ECO:0000313" key="4">
    <source>
        <dbReference type="Proteomes" id="UP000198861"/>
    </source>
</evidence>
<dbReference type="EMBL" id="FOSX01000056">
    <property type="protein sequence ID" value="SFL09832.1"/>
    <property type="molecule type" value="Genomic_DNA"/>
</dbReference>
<dbReference type="RefSeq" id="WP_090941511.1">
    <property type="nucleotide sequence ID" value="NZ_FOKJ01000058.1"/>
</dbReference>
<evidence type="ECO:0000259" key="1">
    <source>
        <dbReference type="PROSITE" id="PS50943"/>
    </source>
</evidence>
<evidence type="ECO:0000313" key="2">
    <source>
        <dbReference type="EMBL" id="SFB48584.1"/>
    </source>
</evidence>
<feature type="domain" description="HTH cro/C1-type" evidence="1">
    <location>
        <begin position="36"/>
        <end position="81"/>
    </location>
</feature>
<evidence type="ECO:0000313" key="5">
    <source>
        <dbReference type="Proteomes" id="UP000199579"/>
    </source>
</evidence>
<accession>A0A1I4EVV2</accession>
<dbReference type="EMBL" id="FOKJ01000058">
    <property type="protein sequence ID" value="SFB48584.1"/>
    <property type="molecule type" value="Genomic_DNA"/>
</dbReference>
<dbReference type="Proteomes" id="UP000199579">
    <property type="component" value="Unassembled WGS sequence"/>
</dbReference>
<dbReference type="CDD" id="cd00093">
    <property type="entry name" value="HTH_XRE"/>
    <property type="match status" value="1"/>
</dbReference>
<dbReference type="PROSITE" id="PS50943">
    <property type="entry name" value="HTH_CROC1"/>
    <property type="match status" value="1"/>
</dbReference>
<dbReference type="Proteomes" id="UP000198861">
    <property type="component" value="Unassembled WGS sequence"/>
</dbReference>
<organism evidence="3 5">
    <name type="scientific">Azotobacter beijerinckii</name>
    <dbReference type="NCBI Taxonomy" id="170623"/>
    <lineage>
        <taxon>Bacteria</taxon>
        <taxon>Pseudomonadati</taxon>
        <taxon>Pseudomonadota</taxon>
        <taxon>Gammaproteobacteria</taxon>
        <taxon>Pseudomonadales</taxon>
        <taxon>Pseudomonadaceae</taxon>
        <taxon>Azotobacter</taxon>
    </lineage>
</organism>
<keyword evidence="4" id="KW-1185">Reference proteome</keyword>
<dbReference type="SUPFAM" id="SSF47413">
    <property type="entry name" value="lambda repressor-like DNA-binding domains"/>
    <property type="match status" value="1"/>
</dbReference>
<dbReference type="InterPro" id="IPR010982">
    <property type="entry name" value="Lambda_DNA-bd_dom_sf"/>
</dbReference>
<dbReference type="AlphaFoldDB" id="A0A1I4EVV2"/>